<dbReference type="InterPro" id="IPR002035">
    <property type="entry name" value="VWF_A"/>
</dbReference>
<evidence type="ECO:0000256" key="6">
    <source>
        <dbReference type="SAM" id="Coils"/>
    </source>
</evidence>
<feature type="transmembrane region" description="Helical" evidence="8">
    <location>
        <begin position="622"/>
        <end position="639"/>
    </location>
</feature>
<feature type="transmembrane region" description="Helical" evidence="8">
    <location>
        <begin position="2068"/>
        <end position="2090"/>
    </location>
</feature>
<feature type="region of interest" description="Disordered" evidence="7">
    <location>
        <begin position="2410"/>
        <end position="2446"/>
    </location>
</feature>
<evidence type="ECO:0000256" key="5">
    <source>
        <dbReference type="ARBA" id="ARBA00023444"/>
    </source>
</evidence>
<dbReference type="Pfam" id="PF00092">
    <property type="entry name" value="VWA"/>
    <property type="match status" value="1"/>
</dbReference>
<evidence type="ECO:0000256" key="7">
    <source>
        <dbReference type="SAM" id="MobiDB-lite"/>
    </source>
</evidence>
<dbReference type="InterPro" id="IPR024163">
    <property type="entry name" value="Aerotolerance_reg_N"/>
</dbReference>
<dbReference type="CDD" id="cd00198">
    <property type="entry name" value="vWFA"/>
    <property type="match status" value="2"/>
</dbReference>
<proteinExistence type="predicted"/>
<evidence type="ECO:0000313" key="11">
    <source>
        <dbReference type="EMBL" id="CAL4759158.1"/>
    </source>
</evidence>
<comment type="caution">
    <text evidence="10">The sequence shown here is derived from an EMBL/GenBank/DDBJ whole genome shotgun (WGS) entry which is preliminary data.</text>
</comment>
<keyword evidence="2" id="KW-0547">Nucleotide-binding</keyword>
<keyword evidence="6" id="KW-0175">Coiled coil</keyword>
<evidence type="ECO:0000256" key="4">
    <source>
        <dbReference type="ARBA" id="ARBA00022962"/>
    </source>
</evidence>
<keyword evidence="4" id="KW-0315">Glutamine amidotransferase</keyword>
<feature type="transmembrane region" description="Helical" evidence="8">
    <location>
        <begin position="2096"/>
        <end position="2116"/>
    </location>
</feature>
<dbReference type="SUPFAM" id="SSF53300">
    <property type="entry name" value="vWA-like"/>
    <property type="match status" value="4"/>
</dbReference>
<dbReference type="GO" id="GO:0005524">
    <property type="term" value="F:ATP binding"/>
    <property type="evidence" value="ECO:0007669"/>
    <property type="project" value="UniProtKB-KW"/>
</dbReference>
<comment type="pathway">
    <text evidence="5">Porphyrin-containing compound metabolism.</text>
</comment>
<keyword evidence="12" id="KW-1185">Reference proteome</keyword>
<feature type="region of interest" description="Disordered" evidence="7">
    <location>
        <begin position="2025"/>
        <end position="2044"/>
    </location>
</feature>
<evidence type="ECO:0000259" key="9">
    <source>
        <dbReference type="PROSITE" id="PS50234"/>
    </source>
</evidence>
<dbReference type="GO" id="GO:0016851">
    <property type="term" value="F:magnesium chelatase activity"/>
    <property type="evidence" value="ECO:0007669"/>
    <property type="project" value="UniProtKB-EC"/>
</dbReference>
<feature type="transmembrane region" description="Helical" evidence="8">
    <location>
        <begin position="1199"/>
        <end position="1216"/>
    </location>
</feature>
<name>A0A9P1BHZ8_9DINO</name>
<dbReference type="OrthoDB" id="444631at2759"/>
<dbReference type="EMBL" id="CAMXCT010000001">
    <property type="protein sequence ID" value="CAI3971846.1"/>
    <property type="molecule type" value="Genomic_DNA"/>
</dbReference>
<dbReference type="InterPro" id="IPR029062">
    <property type="entry name" value="Class_I_gatase-like"/>
</dbReference>
<dbReference type="InterPro" id="IPR036465">
    <property type="entry name" value="vWFA_dom_sf"/>
</dbReference>
<keyword evidence="8" id="KW-0812">Transmembrane</keyword>
<evidence type="ECO:0000313" key="10">
    <source>
        <dbReference type="EMBL" id="CAI3971846.1"/>
    </source>
</evidence>
<dbReference type="SMART" id="SM00382">
    <property type="entry name" value="AAA"/>
    <property type="match status" value="1"/>
</dbReference>
<dbReference type="EMBL" id="CAMXCT020000001">
    <property type="protein sequence ID" value="CAL1125221.1"/>
    <property type="molecule type" value="Genomic_DNA"/>
</dbReference>
<dbReference type="CDD" id="cd00009">
    <property type="entry name" value="AAA"/>
    <property type="match status" value="1"/>
</dbReference>
<keyword evidence="8" id="KW-0472">Membrane</keyword>
<feature type="compositionally biased region" description="Polar residues" evidence="7">
    <location>
        <begin position="2410"/>
        <end position="2422"/>
    </location>
</feature>
<dbReference type="Gene3D" id="3.40.50.880">
    <property type="match status" value="1"/>
</dbReference>
<feature type="domain" description="VWFA" evidence="9">
    <location>
        <begin position="409"/>
        <end position="587"/>
    </location>
</feature>
<dbReference type="FunFam" id="3.40.50.300:FF:000640">
    <property type="entry name" value="MoxR family ATPase"/>
    <property type="match status" value="1"/>
</dbReference>
<dbReference type="PANTHER" id="PTHR37947">
    <property type="entry name" value="BLL2462 PROTEIN"/>
    <property type="match status" value="1"/>
</dbReference>
<evidence type="ECO:0000313" key="12">
    <source>
        <dbReference type="Proteomes" id="UP001152797"/>
    </source>
</evidence>
<gene>
    <name evidence="10" type="ORF">C1SCF055_LOCUS436</name>
</gene>
<dbReference type="GO" id="GO:0016887">
    <property type="term" value="F:ATP hydrolysis activity"/>
    <property type="evidence" value="ECO:0007669"/>
    <property type="project" value="InterPro"/>
</dbReference>
<feature type="compositionally biased region" description="Low complexity" evidence="7">
    <location>
        <begin position="2467"/>
        <end position="2484"/>
    </location>
</feature>
<dbReference type="PANTHER" id="PTHR37947:SF2">
    <property type="entry name" value="VON WILLEBRAND FACTOR TYPE A"/>
    <property type="match status" value="1"/>
</dbReference>
<dbReference type="Pfam" id="PF13768">
    <property type="entry name" value="VWA_3"/>
    <property type="match status" value="1"/>
</dbReference>
<evidence type="ECO:0000256" key="2">
    <source>
        <dbReference type="ARBA" id="ARBA00022741"/>
    </source>
</evidence>
<reference evidence="11 12" key="2">
    <citation type="submission" date="2024-05" db="EMBL/GenBank/DDBJ databases">
        <authorList>
            <person name="Chen Y."/>
            <person name="Shah S."/>
            <person name="Dougan E. K."/>
            <person name="Thang M."/>
            <person name="Chan C."/>
        </authorList>
    </citation>
    <scope>NUCLEOTIDE SEQUENCE [LARGE SCALE GENOMIC DNA]</scope>
</reference>
<sequence length="2532" mass="278357">MTSSSSLNEPTTTEAELLRGQLERFRTDFQRLRDEIGKVFVGQDDVVKGALTALVAGGHVLLEGVPGLGKTLLVRTLADALHLKFQRVQFTPDLMPADLIGTNVISEEGDGRRRFEFQPGPIFANIVLADEINRATPKTQSALLEAMQEKSITVAGKPHALPGVFFVMATQNPLEMEGTYPLPEAQIDRFLFKLIVRFPTVEDLESILDRTTEIEVPKTEAVFDGERIEHLGHLARQIPIAKAVRRYAISLVMATHPEHEGAPRMTRDYVRYGVSPRGVQALVLGSKIHAILDNRFHVAAEDIRAVAFPALRHRLILNFEGQAKNVTPDDVIRTVLAEVPIEYLALVSRRTFRGQLFAQRRGRRLGIGAEFADHRDYTPGDELRDIDWNVYARHGELLLKRFQEEEDLHVYFLLDCSRSMSFGSPSKFDYARRLLAALAYIALDDLDCVGVTSFSSDVHSDFAVVRGKQRIHPFMRYLENLDSQQGATTSLERSVRTFVNRRQRRGLVVIVSDFYDPAGIERGLDLLRHERYEPYLIQLSEPSEANPPLRGEVELVDAETQRVETVTITRQRRQEYLQRYQAFLNSIATYCRKHSCGYVAASTERSYEEFDSEELMTFLNPSALWLLLLAVPLIALYALRVRPPRVEVSTTMFWGTSEIHARSAAPWYRVRDLFSLAAHLLVLALLVLALSDPQFYWRDTAPRLVVVVIDNSASMNATDLAPSRFEAAREKALGSISRLSAHDEVAVVTAGGAPRLKCRPTALRSTVRQAIADIQACEVPAQLDAAFSLAAEIPSEGQKHLVVISDQSVDEEKPIEGFDQVDRISVGGPADNVGITRFQARRSFNDPLGYQVLVEVQNFSRQPTRCQLVLALNGSVVDVVPLDLAPGEKWNQVLVESAVEGGQLTARLEHEDALALDNTAWSMLPARSTRRVFLVGPDNLFLRSVLEAQPQVELYIVDDLPNDVGPEDVLVVYQKPFDALPSGKVLVIEPVSSIPQWQLGPGLETAFVADQEDSPLLQHIDLQGLEFRGAHELDLSVNAEVLASSAGDDPLLFAFRDGEHQAVVLNVALEEGDLPLRTAFPILVANALSWLTDNTGEMEVVYQTGEFVDLPGRENTSSVVICSPSGREETLIGSQGDSVIGPLDECGIWEIRLGAHSGNHATTLEVACNLANEGESNLLRGEVGETEVASVFQAAHRPVWMYVVMAAICLSLAECLELIHTTYLYGLIALAWVVGVAAVSLTQLGRTRRLASTFTRATSIVLLVVALAELSLVSPAYEAFVVIAVDESQSIDPEAAGQANEFIEQARKLQGGNRLEVVKFNGQSGTLATNLEEAIRRATARIPAGYAPHVVLLSDGQETEGDAFQAALNCEVPISTVPLERHIPEEVQLTSLTAPAEVRSGEPFFVEVILDATREGEGVIEIYENDHLIVSEAQKVTEGQTHYRFRHALNGDQARITAVVRDFPDTQLNNNKAEAFVYAVGEPKVLLIQSEPERANHLRWALEEEGLAVQVRPTTGLPEGRAELEPFDLIMLADVPAPDLSDQQVEALRQYVELLGGGLVVIGGEQSFGLGGYYGSALEELLPLRSDFERDEEKPSMAMVLAIDRSGSMTGEKIELAKDAAKGAVELLGVNDSVGVLAFEGDAFWVSEIHPCTDKNYILERISRITAGGGTELYQALNEAFLALGASNANLKHCIVLSDGNSPPGDYDSLVSAMNAARITVSTVAVGEEADRELLQRIAETGQGRYYFCEDASSVPQVFARETIAASRSALHEEPFLPVLMRPTRVLDDIEIETAPFLLGYVGTRPKPTSELILATESGEPLLAWWRLGLGTVAAFTSDASSRWAAEWLDWPGYSRFWAQLARHTMRSEETRDAELVLESDQGRTKITLDVVDERGEFINQADTEVDVMGDAGQVETKELTQTAPGRYETVVETSPVKTTQLQVRQAHYGRPRYRASHAVAASYPDELRVQSPNLTLLKQIASASGGRFDPSPEEIFLTLGTPGLRMTPLIECLGCGYSADRNGERRNAGKRGKALMRQDGSGNANRQVSEALQGVVRRRQMVTGGRYALAALLVTAFGLTAASVAALVLNSSQSRTISGLILLAVPMAGFAIGALRRYSLTDAAVDSDRCYGLQDRLLSAIEFERLGDLSPLHELQLDDARAFAAQVDPREVIPWSMPRYGVVGIALAMLAIGLTFVPRSITPSRAEALSESLQKSQESEQLSAQADRLSALAEKEQNQELHELAERFRETSERMREEAGGVEDMLEELSRLQETIRQQQAEYDVERMQARLLDVAEAMQDIAALEQIGSALAQLDFEAAAEGLEGFDPQQLKGIAAEAAAESLQDLADELGEAELENLADPVREMSEGLRDDDSQQSAQAALDLAAQLRKHGKRVQADRQLQNQLTAMTESKARITNGQSVDIPGQEPQRPSSEVGTGTHGDLEGELTQLDSQRQQLELTGTLGEGASSGETSIAESEAATAQRTYREIYKQYEKQSRAVLESEPLPLGHQQTIRRYFQLIRPKADAPSN</sequence>
<feature type="coiled-coil region" evidence="6">
    <location>
        <begin position="2220"/>
        <end position="2290"/>
    </location>
</feature>
<dbReference type="Pfam" id="PF01882">
    <property type="entry name" value="DUF58"/>
    <property type="match status" value="1"/>
</dbReference>
<dbReference type="SUPFAM" id="SSF52317">
    <property type="entry name" value="Class I glutamine amidotransferase-like"/>
    <property type="match status" value="1"/>
</dbReference>
<dbReference type="Proteomes" id="UP001152797">
    <property type="component" value="Unassembled WGS sequence"/>
</dbReference>
<evidence type="ECO:0000256" key="8">
    <source>
        <dbReference type="SAM" id="Phobius"/>
    </source>
</evidence>
<dbReference type="InterPro" id="IPR027417">
    <property type="entry name" value="P-loop_NTPase"/>
</dbReference>
<dbReference type="Pfam" id="PF07090">
    <property type="entry name" value="GATase1_like"/>
    <property type="match status" value="1"/>
</dbReference>
<dbReference type="SMART" id="SM00327">
    <property type="entry name" value="VWA"/>
    <property type="match status" value="3"/>
</dbReference>
<dbReference type="Gene3D" id="3.40.50.410">
    <property type="entry name" value="von Willebrand factor, type A domain"/>
    <property type="match status" value="3"/>
</dbReference>
<keyword evidence="3" id="KW-0067">ATP-binding</keyword>
<feature type="transmembrane region" description="Helical" evidence="8">
    <location>
        <begin position="1223"/>
        <end position="1242"/>
    </location>
</feature>
<evidence type="ECO:0000256" key="1">
    <source>
        <dbReference type="ARBA" id="ARBA00012825"/>
    </source>
</evidence>
<feature type="transmembrane region" description="Helical" evidence="8">
    <location>
        <begin position="673"/>
        <end position="691"/>
    </location>
</feature>
<dbReference type="Pfam" id="PF07584">
    <property type="entry name" value="BatA"/>
    <property type="match status" value="1"/>
</dbReference>
<dbReference type="Gene3D" id="1.10.8.80">
    <property type="entry name" value="Magnesium chelatase subunit I, C-Terminal domain"/>
    <property type="match status" value="1"/>
</dbReference>
<dbReference type="InterPro" id="IPR010768">
    <property type="entry name" value="GATase1-like"/>
</dbReference>
<dbReference type="Pfam" id="PF17863">
    <property type="entry name" value="AAA_lid_2"/>
    <property type="match status" value="1"/>
</dbReference>
<dbReference type="SUPFAM" id="SSF52540">
    <property type="entry name" value="P-loop containing nucleoside triphosphate hydrolases"/>
    <property type="match status" value="1"/>
</dbReference>
<dbReference type="InterPro" id="IPR002881">
    <property type="entry name" value="DUF58"/>
</dbReference>
<reference evidence="10" key="1">
    <citation type="submission" date="2022-10" db="EMBL/GenBank/DDBJ databases">
        <authorList>
            <person name="Chen Y."/>
            <person name="Dougan E. K."/>
            <person name="Chan C."/>
            <person name="Rhodes N."/>
            <person name="Thang M."/>
        </authorList>
    </citation>
    <scope>NUCLEOTIDE SEQUENCE</scope>
</reference>
<dbReference type="InterPro" id="IPR011703">
    <property type="entry name" value="ATPase_AAA-3"/>
</dbReference>
<dbReference type="EC" id="6.6.1.1" evidence="1"/>
<accession>A0A9P1BHZ8</accession>
<organism evidence="10">
    <name type="scientific">Cladocopium goreaui</name>
    <dbReference type="NCBI Taxonomy" id="2562237"/>
    <lineage>
        <taxon>Eukaryota</taxon>
        <taxon>Sar</taxon>
        <taxon>Alveolata</taxon>
        <taxon>Dinophyceae</taxon>
        <taxon>Suessiales</taxon>
        <taxon>Symbiodiniaceae</taxon>
        <taxon>Cladocopium</taxon>
    </lineage>
</organism>
<dbReference type="Gene3D" id="3.40.50.300">
    <property type="entry name" value="P-loop containing nucleotide triphosphate hydrolases"/>
    <property type="match status" value="1"/>
</dbReference>
<protein>
    <recommendedName>
        <fullName evidence="1">magnesium chelatase</fullName>
        <ecNumber evidence="1">6.6.1.1</ecNumber>
    </recommendedName>
</protein>
<dbReference type="InterPro" id="IPR041628">
    <property type="entry name" value="ChlI/MoxR_AAA_lid"/>
</dbReference>
<dbReference type="Pfam" id="PF13519">
    <property type="entry name" value="VWA_2"/>
    <property type="match status" value="1"/>
</dbReference>
<evidence type="ECO:0000256" key="3">
    <source>
        <dbReference type="ARBA" id="ARBA00022840"/>
    </source>
</evidence>
<keyword evidence="8" id="KW-1133">Transmembrane helix</keyword>
<feature type="domain" description="VWFA" evidence="9">
    <location>
        <begin position="1598"/>
        <end position="1764"/>
    </location>
</feature>
<dbReference type="Pfam" id="PF07726">
    <property type="entry name" value="AAA_3"/>
    <property type="match status" value="1"/>
</dbReference>
<dbReference type="InterPro" id="IPR003593">
    <property type="entry name" value="AAA+_ATPase"/>
</dbReference>
<feature type="region of interest" description="Disordered" evidence="7">
    <location>
        <begin position="2465"/>
        <end position="2484"/>
    </location>
</feature>
<dbReference type="EMBL" id="CAMXCT030000001">
    <property type="protein sequence ID" value="CAL4759158.1"/>
    <property type="molecule type" value="Genomic_DNA"/>
</dbReference>
<dbReference type="PROSITE" id="PS50234">
    <property type="entry name" value="VWFA"/>
    <property type="match status" value="2"/>
</dbReference>